<name>A0AAE1LT01_9NEOP</name>
<evidence type="ECO:0000313" key="1">
    <source>
        <dbReference type="EMBL" id="KAK3931506.1"/>
    </source>
</evidence>
<dbReference type="AlphaFoldDB" id="A0AAE1LT01"/>
<gene>
    <name evidence="1" type="ORF">KUF71_006524</name>
</gene>
<evidence type="ECO:0000313" key="2">
    <source>
        <dbReference type="Proteomes" id="UP001219518"/>
    </source>
</evidence>
<dbReference type="GO" id="GO:0016757">
    <property type="term" value="F:glycosyltransferase activity"/>
    <property type="evidence" value="ECO:0007669"/>
    <property type="project" value="UniProtKB-KW"/>
</dbReference>
<keyword evidence="1" id="KW-0328">Glycosyltransferase</keyword>
<feature type="non-terminal residue" evidence="1">
    <location>
        <position position="161"/>
    </location>
</feature>
<accession>A0AAE1LT01</accession>
<reference evidence="1" key="1">
    <citation type="submission" date="2021-07" db="EMBL/GenBank/DDBJ databases">
        <authorList>
            <person name="Catto M.A."/>
            <person name="Jacobson A."/>
            <person name="Kennedy G."/>
            <person name="Labadie P."/>
            <person name="Hunt B.G."/>
            <person name="Srinivasan R."/>
        </authorList>
    </citation>
    <scope>NUCLEOTIDE SEQUENCE</scope>
    <source>
        <strain evidence="1">PL_HMW_Pooled</strain>
        <tissue evidence="1">Head</tissue>
    </source>
</reference>
<sequence length="161" mass="18003">LPGFPEIAFFLNDNFALGHLGTVLSIFPHFLQTRFQSHILFASWSSRGGWKENALHMKFKRTCTSTARYMPRIWKGVTASLSRADGTKNDHCPLLAGSYSLSNLSSALLNDNTVPIMFYGRWRVDALLVDSKTRQRLACVRVYDDIVPKIVNPASSADLAP</sequence>
<dbReference type="EMBL" id="JAHWGI010001426">
    <property type="protein sequence ID" value="KAK3931506.1"/>
    <property type="molecule type" value="Genomic_DNA"/>
</dbReference>
<dbReference type="Proteomes" id="UP001219518">
    <property type="component" value="Unassembled WGS sequence"/>
</dbReference>
<protein>
    <submittedName>
        <fullName evidence="1">Anthranilate phosphoribosyltransferase</fullName>
    </submittedName>
</protein>
<comment type="caution">
    <text evidence="1">The sequence shown here is derived from an EMBL/GenBank/DDBJ whole genome shotgun (WGS) entry which is preliminary data.</text>
</comment>
<reference evidence="1" key="2">
    <citation type="journal article" date="2023" name="BMC Genomics">
        <title>Pest status, molecular evolution, and epigenetic factors derived from the genome assembly of Frankliniella fusca, a thysanopteran phytovirus vector.</title>
        <authorList>
            <person name="Catto M.A."/>
            <person name="Labadie P.E."/>
            <person name="Jacobson A.L."/>
            <person name="Kennedy G.G."/>
            <person name="Srinivasan R."/>
            <person name="Hunt B.G."/>
        </authorList>
    </citation>
    <scope>NUCLEOTIDE SEQUENCE</scope>
    <source>
        <strain evidence="1">PL_HMW_Pooled</strain>
    </source>
</reference>
<keyword evidence="2" id="KW-1185">Reference proteome</keyword>
<keyword evidence="1" id="KW-0808">Transferase</keyword>
<proteinExistence type="predicted"/>
<organism evidence="1 2">
    <name type="scientific">Frankliniella fusca</name>
    <dbReference type="NCBI Taxonomy" id="407009"/>
    <lineage>
        <taxon>Eukaryota</taxon>
        <taxon>Metazoa</taxon>
        <taxon>Ecdysozoa</taxon>
        <taxon>Arthropoda</taxon>
        <taxon>Hexapoda</taxon>
        <taxon>Insecta</taxon>
        <taxon>Pterygota</taxon>
        <taxon>Neoptera</taxon>
        <taxon>Paraneoptera</taxon>
        <taxon>Thysanoptera</taxon>
        <taxon>Terebrantia</taxon>
        <taxon>Thripoidea</taxon>
        <taxon>Thripidae</taxon>
        <taxon>Frankliniella</taxon>
    </lineage>
</organism>